<accession>A0A4U1I504</accession>
<keyword evidence="2" id="KW-1185">Reference proteome</keyword>
<evidence type="ECO:0000313" key="1">
    <source>
        <dbReference type="EMBL" id="TKC88388.1"/>
    </source>
</evidence>
<proteinExistence type="predicted"/>
<dbReference type="InterPro" id="IPR017827">
    <property type="entry name" value="HSQ_synthase_HpnC"/>
</dbReference>
<sequence>MEVEHYETLPVERILLPKALRAPVGLIHHFVRTAAEIAENDDFSHACRRARLADFRAGLDAALNGRTAPVHPLLFDKLAAAASQHGLPFEPFYDLVSAFDQDIDTTRYDNHAALVDYCRLAVHPIGRLLLHLIGAANPENIADSDAICTSLQLINFCQDVALDWRKGHVYLPLADIARFSVTEAQIANGVCDDAWRALMAHQLACARALMVRGAPLARRLPGRFGLELCSVVQGGLRVIERIEQADYDVFHHRPVLDTLDWCIIAARTAKMRLFGSVGVSALSFEGHA</sequence>
<dbReference type="OrthoDB" id="9807580at2"/>
<protein>
    <submittedName>
        <fullName evidence="1">Squalene synthase HpnC</fullName>
        <ecNumber evidence="1">2.5.1.21</ecNumber>
    </submittedName>
</protein>
<dbReference type="Pfam" id="PF00494">
    <property type="entry name" value="SQS_PSY"/>
    <property type="match status" value="1"/>
</dbReference>
<name>A0A4U1I504_9BURK</name>
<gene>
    <name evidence="1" type="primary">hpnC</name>
    <name evidence="1" type="ORF">FAZ69_14690</name>
</gene>
<dbReference type="EMBL" id="SWJE01000007">
    <property type="protein sequence ID" value="TKC88388.1"/>
    <property type="molecule type" value="Genomic_DNA"/>
</dbReference>
<dbReference type="AlphaFoldDB" id="A0A4U1I504"/>
<dbReference type="EC" id="2.5.1.21" evidence="1"/>
<evidence type="ECO:0000313" key="2">
    <source>
        <dbReference type="Proteomes" id="UP000305539"/>
    </source>
</evidence>
<dbReference type="Gene3D" id="1.10.600.10">
    <property type="entry name" value="Farnesyl Diphosphate Synthase"/>
    <property type="match status" value="1"/>
</dbReference>
<dbReference type="Proteomes" id="UP000305539">
    <property type="component" value="Unassembled WGS sequence"/>
</dbReference>
<dbReference type="NCBIfam" id="TIGR03464">
    <property type="entry name" value="HpnC"/>
    <property type="match status" value="1"/>
</dbReference>
<dbReference type="GO" id="GO:0004311">
    <property type="term" value="F:geranylgeranyl diphosphate synthase activity"/>
    <property type="evidence" value="ECO:0007669"/>
    <property type="project" value="InterPro"/>
</dbReference>
<dbReference type="PANTHER" id="PTHR31480">
    <property type="entry name" value="BIFUNCTIONAL LYCOPENE CYCLASE/PHYTOENE SYNTHASE"/>
    <property type="match status" value="1"/>
</dbReference>
<organism evidence="1 2">
    <name type="scientific">Trinickia terrae</name>
    <dbReference type="NCBI Taxonomy" id="2571161"/>
    <lineage>
        <taxon>Bacteria</taxon>
        <taxon>Pseudomonadati</taxon>
        <taxon>Pseudomonadota</taxon>
        <taxon>Betaproteobacteria</taxon>
        <taxon>Burkholderiales</taxon>
        <taxon>Burkholderiaceae</taxon>
        <taxon>Trinickia</taxon>
    </lineage>
</organism>
<dbReference type="GO" id="GO:0051996">
    <property type="term" value="F:squalene synthase [NAD(P)H] activity"/>
    <property type="evidence" value="ECO:0007669"/>
    <property type="project" value="UniProtKB-EC"/>
</dbReference>
<dbReference type="RefSeq" id="WP_136895700.1">
    <property type="nucleotide sequence ID" value="NZ_SWJE01000007.1"/>
</dbReference>
<dbReference type="InterPro" id="IPR002060">
    <property type="entry name" value="Squ/phyt_synthse"/>
</dbReference>
<reference evidence="1 2" key="1">
    <citation type="submission" date="2019-04" db="EMBL/GenBank/DDBJ databases">
        <title>Trinickia sp. 7GSK02, isolated from subtropical forest soil.</title>
        <authorList>
            <person name="Gao Z.-H."/>
            <person name="Qiu L.-H."/>
        </authorList>
    </citation>
    <scope>NUCLEOTIDE SEQUENCE [LARGE SCALE GENOMIC DNA]</scope>
    <source>
        <strain evidence="1 2">7GSK02</strain>
    </source>
</reference>
<comment type="caution">
    <text evidence="1">The sequence shown here is derived from an EMBL/GenBank/DDBJ whole genome shotgun (WGS) entry which is preliminary data.</text>
</comment>
<dbReference type="SUPFAM" id="SSF48576">
    <property type="entry name" value="Terpenoid synthases"/>
    <property type="match status" value="1"/>
</dbReference>
<keyword evidence="1" id="KW-0808">Transferase</keyword>
<dbReference type="InterPro" id="IPR008949">
    <property type="entry name" value="Isoprenoid_synthase_dom_sf"/>
</dbReference>